<keyword evidence="2" id="KW-0175">Coiled coil</keyword>
<dbReference type="InterPro" id="IPR037522">
    <property type="entry name" value="HD_GYP_dom"/>
</dbReference>
<proteinExistence type="predicted"/>
<gene>
    <name evidence="6" type="ORF">OMM_01287</name>
</gene>
<dbReference type="EMBL" id="ATBP01000096">
    <property type="protein sequence ID" value="ETR72983.1"/>
    <property type="molecule type" value="Genomic_DNA"/>
</dbReference>
<dbReference type="Proteomes" id="UP000189670">
    <property type="component" value="Unassembled WGS sequence"/>
</dbReference>
<protein>
    <submittedName>
        <fullName evidence="6">Response regulator receiver modulated metal dependent phosphohydrolase</fullName>
    </submittedName>
</protein>
<dbReference type="SMART" id="SM00448">
    <property type="entry name" value="REC"/>
    <property type="match status" value="1"/>
</dbReference>
<dbReference type="SUPFAM" id="SSF52172">
    <property type="entry name" value="CheY-like"/>
    <property type="match status" value="1"/>
</dbReference>
<dbReference type="InterPro" id="IPR011006">
    <property type="entry name" value="CheY-like_superfamily"/>
</dbReference>
<dbReference type="PROSITE" id="PS50110">
    <property type="entry name" value="RESPONSE_REGULATORY"/>
    <property type="match status" value="1"/>
</dbReference>
<dbReference type="InterPro" id="IPR049510">
    <property type="entry name" value="RssB-like_REC"/>
</dbReference>
<dbReference type="Gene3D" id="1.10.3210.10">
    <property type="entry name" value="Hypothetical protein af1432"/>
    <property type="match status" value="1"/>
</dbReference>
<dbReference type="Gene3D" id="3.40.50.2300">
    <property type="match status" value="1"/>
</dbReference>
<feature type="modified residue" description="4-aspartylphosphate" evidence="1">
    <location>
        <position position="57"/>
    </location>
</feature>
<evidence type="ECO:0000259" key="5">
    <source>
        <dbReference type="PROSITE" id="PS51832"/>
    </source>
</evidence>
<dbReference type="InterPro" id="IPR003607">
    <property type="entry name" value="HD/PDEase_dom"/>
</dbReference>
<dbReference type="CDD" id="cd00077">
    <property type="entry name" value="HDc"/>
    <property type="match status" value="1"/>
</dbReference>
<evidence type="ECO:0000256" key="2">
    <source>
        <dbReference type="SAM" id="Coils"/>
    </source>
</evidence>
<dbReference type="InterPro" id="IPR052020">
    <property type="entry name" value="Cyclic_di-GMP/3'3'-cGAMP_PDE"/>
</dbReference>
<evidence type="ECO:0000313" key="6">
    <source>
        <dbReference type="EMBL" id="ETR72983.1"/>
    </source>
</evidence>
<dbReference type="PROSITE" id="PS51831">
    <property type="entry name" value="HD"/>
    <property type="match status" value="1"/>
</dbReference>
<dbReference type="Gene3D" id="1.20.5.390">
    <property type="entry name" value="L1 transposable element, trimerization domain"/>
    <property type="match status" value="1"/>
</dbReference>
<reference evidence="7" key="1">
    <citation type="submission" date="2012-11" db="EMBL/GenBank/DDBJ databases">
        <authorList>
            <person name="Lucero-Rivera Y.E."/>
            <person name="Tovar-Ramirez D."/>
        </authorList>
    </citation>
    <scope>NUCLEOTIDE SEQUENCE [LARGE SCALE GENOMIC DNA]</scope>
    <source>
        <strain evidence="7">Araruama</strain>
    </source>
</reference>
<accession>A0A1V1PDY9</accession>
<feature type="domain" description="Response regulatory" evidence="3">
    <location>
        <begin position="8"/>
        <end position="122"/>
    </location>
</feature>
<organism evidence="6 7">
    <name type="scientific">Candidatus Magnetoglobus multicellularis str. Araruama</name>
    <dbReference type="NCBI Taxonomy" id="890399"/>
    <lineage>
        <taxon>Bacteria</taxon>
        <taxon>Pseudomonadati</taxon>
        <taxon>Thermodesulfobacteriota</taxon>
        <taxon>Desulfobacteria</taxon>
        <taxon>Desulfobacterales</taxon>
        <taxon>Desulfobacteraceae</taxon>
        <taxon>Candidatus Magnetoglobus</taxon>
    </lineage>
</organism>
<dbReference type="PROSITE" id="PS51832">
    <property type="entry name" value="HD_GYP"/>
    <property type="match status" value="1"/>
</dbReference>
<evidence type="ECO:0000313" key="7">
    <source>
        <dbReference type="Proteomes" id="UP000189670"/>
    </source>
</evidence>
<dbReference type="InterPro" id="IPR006674">
    <property type="entry name" value="HD_domain"/>
</dbReference>
<feature type="domain" description="HD-GYP" evidence="5">
    <location>
        <begin position="157"/>
        <end position="352"/>
    </location>
</feature>
<dbReference type="AlphaFoldDB" id="A0A1V1PDY9"/>
<feature type="domain" description="HD" evidence="4">
    <location>
        <begin position="179"/>
        <end position="301"/>
    </location>
</feature>
<dbReference type="NCBIfam" id="TIGR00277">
    <property type="entry name" value="HDIG"/>
    <property type="match status" value="1"/>
</dbReference>
<dbReference type="GO" id="GO:0016787">
    <property type="term" value="F:hydrolase activity"/>
    <property type="evidence" value="ECO:0007669"/>
    <property type="project" value="UniProtKB-KW"/>
</dbReference>
<dbReference type="SMART" id="SM00471">
    <property type="entry name" value="HDc"/>
    <property type="match status" value="1"/>
</dbReference>
<comment type="caution">
    <text evidence="6">The sequence shown here is derived from an EMBL/GenBank/DDBJ whole genome shotgun (WGS) entry which is preliminary data.</text>
</comment>
<dbReference type="PANTHER" id="PTHR45228:SF4">
    <property type="entry name" value="LIPOPROTEIN"/>
    <property type="match status" value="1"/>
</dbReference>
<evidence type="ECO:0000256" key="1">
    <source>
        <dbReference type="PROSITE-ProRule" id="PRU00169"/>
    </source>
</evidence>
<dbReference type="PANTHER" id="PTHR45228">
    <property type="entry name" value="CYCLIC DI-GMP PHOSPHODIESTERASE TM_0186-RELATED"/>
    <property type="match status" value="1"/>
</dbReference>
<dbReference type="Pfam" id="PF00072">
    <property type="entry name" value="Response_reg"/>
    <property type="match status" value="1"/>
</dbReference>
<dbReference type="GO" id="GO:0000160">
    <property type="term" value="P:phosphorelay signal transduction system"/>
    <property type="evidence" value="ECO:0007669"/>
    <property type="project" value="InterPro"/>
</dbReference>
<dbReference type="SUPFAM" id="SSF109604">
    <property type="entry name" value="HD-domain/PDEase-like"/>
    <property type="match status" value="1"/>
</dbReference>
<evidence type="ECO:0000259" key="4">
    <source>
        <dbReference type="PROSITE" id="PS51831"/>
    </source>
</evidence>
<keyword evidence="6" id="KW-0378">Hydrolase</keyword>
<dbReference type="InterPro" id="IPR001789">
    <property type="entry name" value="Sig_transdc_resp-reg_receiver"/>
</dbReference>
<keyword evidence="1" id="KW-0597">Phosphoprotein</keyword>
<dbReference type="InterPro" id="IPR006675">
    <property type="entry name" value="HDIG_dom"/>
</dbReference>
<dbReference type="CDD" id="cd17555">
    <property type="entry name" value="REC_RssB-like"/>
    <property type="match status" value="1"/>
</dbReference>
<dbReference type="Pfam" id="PF13487">
    <property type="entry name" value="HD_5"/>
    <property type="match status" value="1"/>
</dbReference>
<feature type="coiled-coil region" evidence="2">
    <location>
        <begin position="125"/>
        <end position="156"/>
    </location>
</feature>
<name>A0A1V1PDY9_9BACT</name>
<sequence length="353" mass="40183">MSSSKNKTILTIDDEYLIRETISDYLEELGYKVIQAENGRAGIDVFRSQKPDMVLVDLRMPEMDGLDVLSIICKESPQTPIIMVSGTGILQDAIDAIRKGAWDYVSKPIQDMAVLDYAVTRSLERAELLRENEIYKQRLEEKVHQRTKELEKSNAQLRSTLEDIVESLSILTEKRDPYTSGHQKRVSVLAALIAQEMGLSEEEITAIRFAGQLHDIGKIYVPAEFLSKPTRLDEEEMAVIRKHSVVGYEILKNIQFPWPIAETIHQHHERMDGSGYPQGLTDSDILLDAKIIAIADVVEAMSSHRPYRPALGVEKALDEIRKNQGKFYCMDCSNALLRLFEKKRNLLFDLLYS</sequence>
<evidence type="ECO:0000259" key="3">
    <source>
        <dbReference type="PROSITE" id="PS50110"/>
    </source>
</evidence>